<evidence type="ECO:0000313" key="3">
    <source>
        <dbReference type="Proteomes" id="UP001596163"/>
    </source>
</evidence>
<keyword evidence="3" id="KW-1185">Reference proteome</keyword>
<organism evidence="2 3">
    <name type="scientific">Algoriphagus aquatilis</name>
    <dbReference type="NCBI Taxonomy" id="490186"/>
    <lineage>
        <taxon>Bacteria</taxon>
        <taxon>Pseudomonadati</taxon>
        <taxon>Bacteroidota</taxon>
        <taxon>Cytophagia</taxon>
        <taxon>Cytophagales</taxon>
        <taxon>Cyclobacteriaceae</taxon>
        <taxon>Algoriphagus</taxon>
    </lineage>
</organism>
<feature type="domain" description="PIN" evidence="1">
    <location>
        <begin position="4"/>
        <end position="132"/>
    </location>
</feature>
<dbReference type="Gene3D" id="3.40.50.1010">
    <property type="entry name" value="5'-nuclease"/>
    <property type="match status" value="1"/>
</dbReference>
<evidence type="ECO:0000259" key="1">
    <source>
        <dbReference type="Pfam" id="PF10130"/>
    </source>
</evidence>
<dbReference type="Proteomes" id="UP001596163">
    <property type="component" value="Unassembled WGS sequence"/>
</dbReference>
<comment type="caution">
    <text evidence="2">The sequence shown here is derived from an EMBL/GenBank/DDBJ whole genome shotgun (WGS) entry which is preliminary data.</text>
</comment>
<dbReference type="EMBL" id="JBHSKS010000018">
    <property type="protein sequence ID" value="MFC5193393.1"/>
    <property type="molecule type" value="Genomic_DNA"/>
</dbReference>
<dbReference type="InterPro" id="IPR002716">
    <property type="entry name" value="PIN_dom"/>
</dbReference>
<dbReference type="SUPFAM" id="SSF88723">
    <property type="entry name" value="PIN domain-like"/>
    <property type="match status" value="1"/>
</dbReference>
<name>A0ABW0C0C4_9BACT</name>
<dbReference type="Pfam" id="PF10130">
    <property type="entry name" value="PIN_2"/>
    <property type="match status" value="1"/>
</dbReference>
<sequence length="147" mass="16661">MNIVVDTNIIFSAILNPNGKIGDLLLDPLDRFAFFAPDFLTTELARHHKKLISLSKLSESDILFLKKLVLSKVTLVDLDTVSEESWMKAFQLVKQIDEFDAPFVALSLNMNSYLWSGDKKLKNGLKDLSYDKVIETDSLLEIRNALD</sequence>
<evidence type="ECO:0000313" key="2">
    <source>
        <dbReference type="EMBL" id="MFC5193393.1"/>
    </source>
</evidence>
<dbReference type="RefSeq" id="WP_377917300.1">
    <property type="nucleotide sequence ID" value="NZ_JBHSKS010000018.1"/>
</dbReference>
<dbReference type="InterPro" id="IPR029060">
    <property type="entry name" value="PIN-like_dom_sf"/>
</dbReference>
<accession>A0ABW0C0C4</accession>
<protein>
    <submittedName>
        <fullName evidence="2">PIN domain-containing protein</fullName>
    </submittedName>
</protein>
<reference evidence="3" key="1">
    <citation type="journal article" date="2019" name="Int. J. Syst. Evol. Microbiol.">
        <title>The Global Catalogue of Microorganisms (GCM) 10K type strain sequencing project: providing services to taxonomists for standard genome sequencing and annotation.</title>
        <authorList>
            <consortium name="The Broad Institute Genomics Platform"/>
            <consortium name="The Broad Institute Genome Sequencing Center for Infectious Disease"/>
            <person name="Wu L."/>
            <person name="Ma J."/>
        </authorList>
    </citation>
    <scope>NUCLEOTIDE SEQUENCE [LARGE SCALE GENOMIC DNA]</scope>
    <source>
        <strain evidence="3">CGMCC 1.7030</strain>
    </source>
</reference>
<proteinExistence type="predicted"/>
<gene>
    <name evidence="2" type="ORF">ACFPIK_16595</name>
</gene>